<dbReference type="InterPro" id="IPR020846">
    <property type="entry name" value="MFS_dom"/>
</dbReference>
<evidence type="ECO:0000256" key="2">
    <source>
        <dbReference type="ARBA" id="ARBA00010992"/>
    </source>
</evidence>
<dbReference type="InterPro" id="IPR050360">
    <property type="entry name" value="MFS_Sugar_Transporters"/>
</dbReference>
<comment type="subcellular location">
    <subcellularLocation>
        <location evidence="1">Membrane</location>
        <topology evidence="1">Multi-pass membrane protein</topology>
    </subcellularLocation>
</comment>
<feature type="transmembrane region" description="Helical" evidence="6">
    <location>
        <begin position="400"/>
        <end position="420"/>
    </location>
</feature>
<feature type="transmembrane region" description="Helical" evidence="6">
    <location>
        <begin position="441"/>
        <end position="462"/>
    </location>
</feature>
<organism evidence="8 9">
    <name type="scientific">Pseudogymnoascus verrucosus</name>
    <dbReference type="NCBI Taxonomy" id="342668"/>
    <lineage>
        <taxon>Eukaryota</taxon>
        <taxon>Fungi</taxon>
        <taxon>Dikarya</taxon>
        <taxon>Ascomycota</taxon>
        <taxon>Pezizomycotina</taxon>
        <taxon>Leotiomycetes</taxon>
        <taxon>Thelebolales</taxon>
        <taxon>Thelebolaceae</taxon>
        <taxon>Pseudogymnoascus</taxon>
    </lineage>
</organism>
<keyword evidence="9" id="KW-1185">Reference proteome</keyword>
<feature type="transmembrane region" description="Helical" evidence="6">
    <location>
        <begin position="474"/>
        <end position="492"/>
    </location>
</feature>
<dbReference type="InterPro" id="IPR036259">
    <property type="entry name" value="MFS_trans_sf"/>
</dbReference>
<feature type="transmembrane region" description="Helical" evidence="6">
    <location>
        <begin position="373"/>
        <end position="394"/>
    </location>
</feature>
<dbReference type="PANTHER" id="PTHR48022">
    <property type="entry name" value="PLASTIDIC GLUCOSE TRANSPORTER 4"/>
    <property type="match status" value="1"/>
</dbReference>
<dbReference type="AlphaFoldDB" id="A0A1B8GAR3"/>
<reference evidence="8 9" key="1">
    <citation type="submission" date="2016-03" db="EMBL/GenBank/DDBJ databases">
        <title>Comparative genomics of Pseudogymnoascus destructans, the fungus causing white-nose syndrome of bats.</title>
        <authorList>
            <person name="Palmer J.M."/>
            <person name="Drees K.P."/>
            <person name="Foster J.T."/>
            <person name="Lindner D.L."/>
        </authorList>
    </citation>
    <scope>NUCLEOTIDE SEQUENCE [LARGE SCALE GENOMIC DNA]</scope>
    <source>
        <strain evidence="8 9">UAMH 10579</strain>
    </source>
</reference>
<dbReference type="Gene3D" id="1.20.1250.20">
    <property type="entry name" value="MFS general substrate transporter like domains"/>
    <property type="match status" value="1"/>
</dbReference>
<comment type="similarity">
    <text evidence="2">Belongs to the major facilitator superfamily. Sugar transporter (TC 2.A.1.1) family.</text>
</comment>
<evidence type="ECO:0000256" key="3">
    <source>
        <dbReference type="ARBA" id="ARBA00022692"/>
    </source>
</evidence>
<dbReference type="GeneID" id="28842426"/>
<evidence type="ECO:0000256" key="4">
    <source>
        <dbReference type="ARBA" id="ARBA00022989"/>
    </source>
</evidence>
<name>A0A1B8GAR3_9PEZI</name>
<keyword evidence="4 6" id="KW-1133">Transmembrane helix</keyword>
<dbReference type="InterPro" id="IPR005829">
    <property type="entry name" value="Sugar_transporter_CS"/>
</dbReference>
<gene>
    <name evidence="8" type="ORF">VE01_09040</name>
</gene>
<feature type="transmembrane region" description="Helical" evidence="6">
    <location>
        <begin position="98"/>
        <end position="122"/>
    </location>
</feature>
<evidence type="ECO:0000313" key="9">
    <source>
        <dbReference type="Proteomes" id="UP000091956"/>
    </source>
</evidence>
<dbReference type="FunFam" id="1.20.1250.20:FF:000078">
    <property type="entry name" value="MFS maltose transporter, putative"/>
    <property type="match status" value="1"/>
</dbReference>
<feature type="transmembrane region" description="Helical" evidence="6">
    <location>
        <begin position="197"/>
        <end position="216"/>
    </location>
</feature>
<dbReference type="PANTHER" id="PTHR48022:SF33">
    <property type="entry name" value="SUGAR PERMEASE, PUTATIVE (AFU_ORTHOLOGUE AFUA_6G12040)-RELATED"/>
    <property type="match status" value="1"/>
</dbReference>
<dbReference type="Proteomes" id="UP000091956">
    <property type="component" value="Unassembled WGS sequence"/>
</dbReference>
<evidence type="ECO:0000259" key="7">
    <source>
        <dbReference type="PROSITE" id="PS50850"/>
    </source>
</evidence>
<dbReference type="PROSITE" id="PS00217">
    <property type="entry name" value="SUGAR_TRANSPORT_2"/>
    <property type="match status" value="1"/>
</dbReference>
<dbReference type="GO" id="GO:0005351">
    <property type="term" value="F:carbohydrate:proton symporter activity"/>
    <property type="evidence" value="ECO:0007669"/>
    <property type="project" value="TreeGrafter"/>
</dbReference>
<evidence type="ECO:0000256" key="6">
    <source>
        <dbReference type="SAM" id="Phobius"/>
    </source>
</evidence>
<dbReference type="Pfam" id="PF00083">
    <property type="entry name" value="Sugar_tr"/>
    <property type="match status" value="1"/>
</dbReference>
<dbReference type="PROSITE" id="PS50850">
    <property type="entry name" value="MFS"/>
    <property type="match status" value="1"/>
</dbReference>
<dbReference type="OrthoDB" id="6612291at2759"/>
<evidence type="ECO:0000256" key="1">
    <source>
        <dbReference type="ARBA" id="ARBA00004141"/>
    </source>
</evidence>
<protein>
    <recommendedName>
        <fullName evidence="7">Major facilitator superfamily (MFS) profile domain-containing protein</fullName>
    </recommendedName>
</protein>
<feature type="transmembrane region" description="Helical" evidence="6">
    <location>
        <begin position="222"/>
        <end position="244"/>
    </location>
</feature>
<feature type="transmembrane region" description="Helical" evidence="6">
    <location>
        <begin position="347"/>
        <end position="366"/>
    </location>
</feature>
<accession>A0A1B8GAR3</accession>
<dbReference type="GO" id="GO:0016020">
    <property type="term" value="C:membrane"/>
    <property type="evidence" value="ECO:0007669"/>
    <property type="project" value="UniProtKB-SubCell"/>
</dbReference>
<evidence type="ECO:0000313" key="8">
    <source>
        <dbReference type="EMBL" id="OBT92867.1"/>
    </source>
</evidence>
<proteinExistence type="inferred from homology"/>
<sequence>MSTSIKGKDDTVVEMVENSLSNSPSNLDQKAEEHEFMEAENQMTLWQAAVAHKRILLYCIVPYLCGMTYGYDVIANGATLAMPSFLIYFGAFDSAGNLFIPSIWTSLWVAMTNLGQAVGSFAGGPLAHRFGRRYVIMAFSIVSIVGVSLQFTATTRGILLGGKIINGFAVGGLLAVGTTYASEVAPLRLRAPVQQGLVFCAVVMQGCGLGVIRAFVTRLDPAAFRIVFGLQWVVGSLPLLAFFIPESPTWLLSRGRTDDARASLNRLYKKNNVELRLDALQATLTAETAGEKEGSFIECFKGTNLKRTATVSLLFFGSGGLIGASFLSQNIYFLLTVGLEAVHSFDIGIGGFFLACVAIAIGWFFTDVIGRRTLWLVGVSGNAVAMAVIGALSFDSSRAGLWAIAVLMNVLISFQIYTCVSTSWTMAPELSSYRLRQHTQSFGYIIQALSSWFFQFIVPYMYNIDSGNLGAKTGFVFAGTSVLLFCISWFVVPETSGLSVEDIDAAYIDRVSPRKFHLRRQAAIGV</sequence>
<dbReference type="RefSeq" id="XP_018126600.1">
    <property type="nucleotide sequence ID" value="XM_018278457.2"/>
</dbReference>
<feature type="domain" description="Major facilitator superfamily (MFS) profile" evidence="7">
    <location>
        <begin position="58"/>
        <end position="496"/>
    </location>
</feature>
<reference evidence="9" key="2">
    <citation type="journal article" date="2018" name="Nat. Commun.">
        <title>Extreme sensitivity to ultraviolet light in the fungal pathogen causing white-nose syndrome of bats.</title>
        <authorList>
            <person name="Palmer J.M."/>
            <person name="Drees K.P."/>
            <person name="Foster J.T."/>
            <person name="Lindner D.L."/>
        </authorList>
    </citation>
    <scope>NUCLEOTIDE SEQUENCE [LARGE SCALE GENOMIC DNA]</scope>
    <source>
        <strain evidence="9">UAMH 10579</strain>
    </source>
</reference>
<evidence type="ECO:0000256" key="5">
    <source>
        <dbReference type="ARBA" id="ARBA00023136"/>
    </source>
</evidence>
<dbReference type="SUPFAM" id="SSF103473">
    <property type="entry name" value="MFS general substrate transporter"/>
    <property type="match status" value="1"/>
</dbReference>
<dbReference type="EMBL" id="KV460261">
    <property type="protein sequence ID" value="OBT92867.1"/>
    <property type="molecule type" value="Genomic_DNA"/>
</dbReference>
<feature type="transmembrane region" description="Helical" evidence="6">
    <location>
        <begin position="134"/>
        <end position="152"/>
    </location>
</feature>
<keyword evidence="5 6" id="KW-0472">Membrane</keyword>
<dbReference type="InterPro" id="IPR005828">
    <property type="entry name" value="MFS_sugar_transport-like"/>
</dbReference>
<feature type="transmembrane region" description="Helical" evidence="6">
    <location>
        <begin position="164"/>
        <end position="185"/>
    </location>
</feature>
<keyword evidence="3 6" id="KW-0812">Transmembrane</keyword>
<feature type="transmembrane region" description="Helical" evidence="6">
    <location>
        <begin position="311"/>
        <end position="335"/>
    </location>
</feature>